<dbReference type="Proteomes" id="UP001501536">
    <property type="component" value="Unassembled WGS sequence"/>
</dbReference>
<evidence type="ECO:0000256" key="1">
    <source>
        <dbReference type="SAM" id="MobiDB-lite"/>
    </source>
</evidence>
<protein>
    <submittedName>
        <fullName evidence="3">Uncharacterized protein</fullName>
    </submittedName>
</protein>
<comment type="caution">
    <text evidence="3">The sequence shown here is derived from an EMBL/GenBank/DDBJ whole genome shotgun (WGS) entry which is preliminary data.</text>
</comment>
<proteinExistence type="predicted"/>
<dbReference type="RefSeq" id="WP_344878746.1">
    <property type="nucleotide sequence ID" value="NZ_BAABCJ010000001.1"/>
</dbReference>
<dbReference type="EMBL" id="BAABCJ010000001">
    <property type="protein sequence ID" value="GAA3693225.1"/>
    <property type="molecule type" value="Genomic_DNA"/>
</dbReference>
<gene>
    <name evidence="3" type="ORF">GCM10022377_02250</name>
</gene>
<reference evidence="4" key="1">
    <citation type="journal article" date="2019" name="Int. J. Syst. Evol. Microbiol.">
        <title>The Global Catalogue of Microorganisms (GCM) 10K type strain sequencing project: providing services to taxonomists for standard genome sequencing and annotation.</title>
        <authorList>
            <consortium name="The Broad Institute Genomics Platform"/>
            <consortium name="The Broad Institute Genome Sequencing Center for Infectious Disease"/>
            <person name="Wu L."/>
            <person name="Ma J."/>
        </authorList>
    </citation>
    <scope>NUCLEOTIDE SEQUENCE [LARGE SCALE GENOMIC DNA]</scope>
    <source>
        <strain evidence="4">JCM 16961</strain>
    </source>
</reference>
<keyword evidence="2" id="KW-0472">Membrane</keyword>
<feature type="compositionally biased region" description="Low complexity" evidence="1">
    <location>
        <begin position="7"/>
        <end position="16"/>
    </location>
</feature>
<evidence type="ECO:0000313" key="3">
    <source>
        <dbReference type="EMBL" id="GAA3693225.1"/>
    </source>
</evidence>
<keyword evidence="4" id="KW-1185">Reference proteome</keyword>
<name>A0ABP7CM77_9MICC</name>
<feature type="region of interest" description="Disordered" evidence="1">
    <location>
        <begin position="1"/>
        <end position="32"/>
    </location>
</feature>
<evidence type="ECO:0000256" key="2">
    <source>
        <dbReference type="SAM" id="Phobius"/>
    </source>
</evidence>
<keyword evidence="2" id="KW-1133">Transmembrane helix</keyword>
<sequence>MTRRTRSAAPYAAAGARHARQNPGVAVPAGLADPYHADPDRVPWLGTRRMLEDDLHPATTGLTRLTSFAPTAEKLERKRLIAKLVLAAAVVAIPVLAVALYFVS</sequence>
<evidence type="ECO:0000313" key="4">
    <source>
        <dbReference type="Proteomes" id="UP001501536"/>
    </source>
</evidence>
<keyword evidence="2" id="KW-0812">Transmembrane</keyword>
<organism evidence="3 4">
    <name type="scientific">Zhihengliuella alba</name>
    <dbReference type="NCBI Taxonomy" id="547018"/>
    <lineage>
        <taxon>Bacteria</taxon>
        <taxon>Bacillati</taxon>
        <taxon>Actinomycetota</taxon>
        <taxon>Actinomycetes</taxon>
        <taxon>Micrococcales</taxon>
        <taxon>Micrococcaceae</taxon>
        <taxon>Zhihengliuella</taxon>
    </lineage>
</organism>
<feature type="transmembrane region" description="Helical" evidence="2">
    <location>
        <begin position="84"/>
        <end position="103"/>
    </location>
</feature>
<accession>A0ABP7CM77</accession>